<keyword evidence="1" id="KW-1133">Transmembrane helix</keyword>
<evidence type="ECO:0000313" key="2">
    <source>
        <dbReference type="EMBL" id="EGQ27717.1"/>
    </source>
</evidence>
<dbReference type="HOGENOM" id="CLU_1014898_0_0_9"/>
<dbReference type="AlphaFoldDB" id="F9DNG1"/>
<comment type="caution">
    <text evidence="2">The sequence shown here is derived from an EMBL/GenBank/DDBJ whole genome shotgun (WGS) entry which is preliminary data.</text>
</comment>
<dbReference type="eggNOG" id="COG0860">
    <property type="taxonomic scope" value="Bacteria"/>
</dbReference>
<gene>
    <name evidence="2" type="primary">spoIIP</name>
    <name evidence="2" type="ORF">HMPREF9372_0341</name>
</gene>
<keyword evidence="1" id="KW-0812">Transmembrane</keyword>
<evidence type="ECO:0000313" key="3">
    <source>
        <dbReference type="Proteomes" id="UP000005316"/>
    </source>
</evidence>
<feature type="transmembrane region" description="Helical" evidence="1">
    <location>
        <begin position="12"/>
        <end position="32"/>
    </location>
</feature>
<protein>
    <submittedName>
        <fullName evidence="2">Stage II sporulation protein P</fullName>
    </submittedName>
</protein>
<sequence>MEDGGIIMKKTLKIWMSIIFLLFIFPVVLQFLPKQSNIPSTLSLKEPSMIVYASNVLEEDIQPKAEGNVLIYSTHSHEAYEPITKAVDGKVAASHHSENIVKVGGKLKDNLLVNGVTAEQLDIDIVKIMQQKKIPYHRSYAAIRPYVEEKVKSKSYDLVIDLHRDSLGPSRTTITHNNQRYAKVAFVVGRDHPFFEKNLTKAKQLKSEMDKRVPGITREIIVKGGRGVDGKYNQDLDTSMILVELGGVGNNEAELNQTVSIIGESVSALLTVQ</sequence>
<evidence type="ECO:0000256" key="1">
    <source>
        <dbReference type="SAM" id="Phobius"/>
    </source>
</evidence>
<organism evidence="2 3">
    <name type="scientific">Sporosarcina newyorkensis 2681</name>
    <dbReference type="NCBI Taxonomy" id="1027292"/>
    <lineage>
        <taxon>Bacteria</taxon>
        <taxon>Bacillati</taxon>
        <taxon>Bacillota</taxon>
        <taxon>Bacilli</taxon>
        <taxon>Bacillales</taxon>
        <taxon>Caryophanaceae</taxon>
        <taxon>Sporosarcina</taxon>
    </lineage>
</organism>
<dbReference type="Pfam" id="PF07454">
    <property type="entry name" value="SpoIIP"/>
    <property type="match status" value="1"/>
</dbReference>
<dbReference type="STRING" id="759851.SAMN04244570_0611"/>
<keyword evidence="1" id="KW-0472">Membrane</keyword>
<dbReference type="EMBL" id="AFPZ01000010">
    <property type="protein sequence ID" value="EGQ27717.1"/>
    <property type="molecule type" value="Genomic_DNA"/>
</dbReference>
<dbReference type="Proteomes" id="UP000005316">
    <property type="component" value="Unassembled WGS sequence"/>
</dbReference>
<reference evidence="2 3" key="1">
    <citation type="submission" date="2011-04" db="EMBL/GenBank/DDBJ databases">
        <authorList>
            <person name="Muzny D."/>
            <person name="Qin X."/>
            <person name="Deng J."/>
            <person name="Jiang H."/>
            <person name="Liu Y."/>
            <person name="Qu J."/>
            <person name="Song X.-Z."/>
            <person name="Zhang L."/>
            <person name="Thornton R."/>
            <person name="Coyle M."/>
            <person name="Francisco L."/>
            <person name="Jackson L."/>
            <person name="Javaid M."/>
            <person name="Korchina V."/>
            <person name="Kovar C."/>
            <person name="Mata R."/>
            <person name="Mathew T."/>
            <person name="Ngo R."/>
            <person name="Nguyen L."/>
            <person name="Nguyen N."/>
            <person name="Okwuonu G."/>
            <person name="Ongeri F."/>
            <person name="Pham C."/>
            <person name="Simmons D."/>
            <person name="Wilczek-Boney K."/>
            <person name="Hale W."/>
            <person name="Jakkamsetti A."/>
            <person name="Pham P."/>
            <person name="Ruth R."/>
            <person name="San Lucas F."/>
            <person name="Warren J."/>
            <person name="Zhang J."/>
            <person name="Zhao Z."/>
            <person name="Zhou C."/>
            <person name="Zhu D."/>
            <person name="Lee S."/>
            <person name="Bess C."/>
            <person name="Blankenburg K."/>
            <person name="Forbes L."/>
            <person name="Fu Q."/>
            <person name="Gubbala S."/>
            <person name="Hirani K."/>
            <person name="Jayaseelan J.C."/>
            <person name="Lara F."/>
            <person name="Munidasa M."/>
            <person name="Palculict T."/>
            <person name="Patil S."/>
            <person name="Pu L.-L."/>
            <person name="Saada N."/>
            <person name="Tang L."/>
            <person name="Weissenberger G."/>
            <person name="Zhu Y."/>
            <person name="Hemphill L."/>
            <person name="Shang Y."/>
            <person name="Youmans B."/>
            <person name="Ayvaz T."/>
            <person name="Ross M."/>
            <person name="Santibanez J."/>
            <person name="Aqrawi P."/>
            <person name="Gross S."/>
            <person name="Joshi V."/>
            <person name="Fowler G."/>
            <person name="Nazareth L."/>
            <person name="Reid J."/>
            <person name="Worley K."/>
            <person name="Petrosino J."/>
            <person name="Highlander S."/>
            <person name="Gibbs R."/>
        </authorList>
    </citation>
    <scope>NUCLEOTIDE SEQUENCE [LARGE SCALE GENOMIC DNA]</scope>
    <source>
        <strain evidence="2 3">2681</strain>
    </source>
</reference>
<dbReference type="InterPro" id="IPR010897">
    <property type="entry name" value="Spore_II_P"/>
</dbReference>
<name>F9DNG1_9BACL</name>
<dbReference type="NCBIfam" id="TIGR02867">
    <property type="entry name" value="spore_II_P"/>
    <property type="match status" value="1"/>
</dbReference>
<proteinExistence type="predicted"/>
<accession>F9DNG1</accession>